<name>W1DKJ6_KLEPN</name>
<dbReference type="Proteomes" id="UP000019183">
    <property type="component" value="Unassembled WGS sequence"/>
</dbReference>
<reference evidence="1" key="1">
    <citation type="submission" date="2013-10" db="EMBL/GenBank/DDBJ databases">
        <title>Antibiotic resistance diversity of beta-lactamase producers in the General Hospital Vienna.</title>
        <authorList>
            <person name="Barisic I."/>
            <person name="Mitteregger D."/>
            <person name="Hirschl A.M."/>
            <person name="Noehammer C."/>
            <person name="Wiesinger-Mayr H."/>
        </authorList>
    </citation>
    <scope>NUCLEOTIDE SEQUENCE [LARGE SCALE GENOMIC DNA]</scope>
    <source>
        <strain evidence="1">IS43</strain>
    </source>
</reference>
<sequence length="63" mass="6965">MYSEIFIKSKSGMGVGRLIVGDFQKLLYSTDPVDVNAIDQFVKQGMSIPEAIKAVMRSRQQAA</sequence>
<comment type="caution">
    <text evidence="1">The sequence shown here is derived from an EMBL/GenBank/DDBJ whole genome shotgun (WGS) entry which is preliminary data.</text>
</comment>
<protein>
    <submittedName>
        <fullName evidence="1">IncF plasmid conjugative transfer pilus assembly protein TraC</fullName>
    </submittedName>
</protein>
<evidence type="ECO:0000313" key="1">
    <source>
        <dbReference type="EMBL" id="CDL09262.1"/>
    </source>
</evidence>
<organism evidence="1 2">
    <name type="scientific">Klebsiella pneumoniae IS43</name>
    <dbReference type="NCBI Taxonomy" id="1432552"/>
    <lineage>
        <taxon>Bacteria</taxon>
        <taxon>Pseudomonadati</taxon>
        <taxon>Pseudomonadota</taxon>
        <taxon>Gammaproteobacteria</taxon>
        <taxon>Enterobacterales</taxon>
        <taxon>Enterobacteriaceae</taxon>
        <taxon>Klebsiella/Raoultella group</taxon>
        <taxon>Klebsiella</taxon>
        <taxon>Klebsiella pneumoniae complex</taxon>
    </lineage>
</organism>
<proteinExistence type="predicted"/>
<evidence type="ECO:0000313" key="2">
    <source>
        <dbReference type="Proteomes" id="UP000019183"/>
    </source>
</evidence>
<dbReference type="AlphaFoldDB" id="W1DKJ6"/>
<keyword evidence="2" id="KW-1185">Reference proteome</keyword>
<dbReference type="EMBL" id="CBWK010000335">
    <property type="protein sequence ID" value="CDL09262.1"/>
    <property type="molecule type" value="Genomic_DNA"/>
</dbReference>
<accession>W1DKJ6</accession>